<feature type="non-terminal residue" evidence="2">
    <location>
        <position position="1"/>
    </location>
</feature>
<keyword evidence="3" id="KW-1185">Reference proteome</keyword>
<feature type="domain" description="HMG box" evidence="1">
    <location>
        <begin position="39"/>
        <end position="103"/>
    </location>
</feature>
<dbReference type="SUPFAM" id="SSF47095">
    <property type="entry name" value="HMG-box"/>
    <property type="match status" value="1"/>
</dbReference>
<comment type="caution">
    <text evidence="2">The sequence shown here is derived from an EMBL/GenBank/DDBJ whole genome shotgun (WGS) entry which is preliminary data.</text>
</comment>
<dbReference type="Pfam" id="PF00505">
    <property type="entry name" value="HMG_box"/>
    <property type="match status" value="1"/>
</dbReference>
<proteinExistence type="predicted"/>
<dbReference type="EMBL" id="CAJVPP010014658">
    <property type="protein sequence ID" value="CAG8724792.1"/>
    <property type="molecule type" value="Genomic_DNA"/>
</dbReference>
<name>A0A9N9I7A7_FUNMO</name>
<dbReference type="InterPro" id="IPR009071">
    <property type="entry name" value="HMG_box_dom"/>
</dbReference>
<dbReference type="Proteomes" id="UP000789375">
    <property type="component" value="Unassembled WGS sequence"/>
</dbReference>
<sequence>LNREIEICDNTNNDFTEIKPTFPPDLTINDLIKNVIKLKSPSNAFIAYRMALIKEYRKKNIKLPPMGQFSKITKQSWSKETENVKDFYINLAKDAKSHYMENKTIQFVFDRHMSDSHITTGDAEYYVDHSGALSLENSTISVTNFSDTISTANPNYNDNNLIASYQRHICLLEQLNNNLFDILELTQD</sequence>
<accession>A0A9N9I7A7</accession>
<protein>
    <submittedName>
        <fullName evidence="2">14452_t:CDS:1</fullName>
    </submittedName>
</protein>
<reference evidence="2" key="1">
    <citation type="submission" date="2021-06" db="EMBL/GenBank/DDBJ databases">
        <authorList>
            <person name="Kallberg Y."/>
            <person name="Tangrot J."/>
            <person name="Rosling A."/>
        </authorList>
    </citation>
    <scope>NUCLEOTIDE SEQUENCE</scope>
    <source>
        <strain evidence="2">87-6 pot B 2015</strain>
    </source>
</reference>
<evidence type="ECO:0000313" key="2">
    <source>
        <dbReference type="EMBL" id="CAG8724792.1"/>
    </source>
</evidence>
<evidence type="ECO:0000259" key="1">
    <source>
        <dbReference type="Pfam" id="PF00505"/>
    </source>
</evidence>
<gene>
    <name evidence="2" type="ORF">FMOSSE_LOCUS15255</name>
</gene>
<dbReference type="InterPro" id="IPR036910">
    <property type="entry name" value="HMG_box_dom_sf"/>
</dbReference>
<evidence type="ECO:0000313" key="3">
    <source>
        <dbReference type="Proteomes" id="UP000789375"/>
    </source>
</evidence>
<dbReference type="AlphaFoldDB" id="A0A9N9I7A7"/>
<organism evidence="2 3">
    <name type="scientific">Funneliformis mosseae</name>
    <name type="common">Endomycorrhizal fungus</name>
    <name type="synonym">Glomus mosseae</name>
    <dbReference type="NCBI Taxonomy" id="27381"/>
    <lineage>
        <taxon>Eukaryota</taxon>
        <taxon>Fungi</taxon>
        <taxon>Fungi incertae sedis</taxon>
        <taxon>Mucoromycota</taxon>
        <taxon>Glomeromycotina</taxon>
        <taxon>Glomeromycetes</taxon>
        <taxon>Glomerales</taxon>
        <taxon>Glomeraceae</taxon>
        <taxon>Funneliformis</taxon>
    </lineage>
</organism>
<dbReference type="Gene3D" id="1.10.30.10">
    <property type="entry name" value="High mobility group box domain"/>
    <property type="match status" value="1"/>
</dbReference>